<feature type="region of interest" description="Disordered" evidence="1">
    <location>
        <begin position="363"/>
        <end position="389"/>
    </location>
</feature>
<keyword evidence="3" id="KW-1185">Reference proteome</keyword>
<evidence type="ECO:0000313" key="3">
    <source>
        <dbReference type="Proteomes" id="UP000503462"/>
    </source>
</evidence>
<gene>
    <name evidence="2" type="ORF">AMS68_007622</name>
</gene>
<feature type="compositionally biased region" description="Low complexity" evidence="1">
    <location>
        <begin position="314"/>
        <end position="327"/>
    </location>
</feature>
<dbReference type="InterPro" id="IPR018562">
    <property type="entry name" value="ARS-binding_2"/>
</dbReference>
<name>A0A6H0Y5C5_9PEZI</name>
<dbReference type="Proteomes" id="UP000503462">
    <property type="component" value="Chromosome 5"/>
</dbReference>
<dbReference type="PANTHER" id="PTHR42048">
    <property type="entry name" value="ARS-BINDING PROTEIN 2"/>
    <property type="match status" value="1"/>
</dbReference>
<dbReference type="Pfam" id="PF09441">
    <property type="entry name" value="Abp2"/>
    <property type="match status" value="1"/>
</dbReference>
<accession>A0A6H0Y5C5</accession>
<sequence>MFSFNDGIAGDMTFRLMPAAASPDSNSSEDVPMDRELPSKNVTAETLTDTYVSFILYCNPQFPLTVQTSQLVEKFNSVPRTDSKEFQTWRLFELIKKFDAREIETWLQLALDLGVEPPDISKQQSIQKVQQYTVRLKRWMRAMHIDAFFEWLLGKEHIYVNNIPPVEDPYPAAGRDGVPTEEDLAIRALEPSFRPKRGRRRNSEIEADEEERRNLPLPFDRTPVSAHPQRGPWGGVSMMAPQGYGDWQAPHSAINPPAHIRWGTDIHGDVLSSPHPMSAMPGGPPRSFDDAYAGEPMSAITPSSSKKRKKHGPAVSSAWASSTSAGSRPRGRPPASKTTNQEGPFGTFPVQPSIEAQRTTSPFAMAPSDSSEAAMPPPLSSTPVTGSGRPGRLSLTVPQHTGPPVRLATPPRLAVNNEASRATSEIETSEPAMLSYETMKRTLASDLLRADMVGRPQRLSGDEAKRLADAILERLKVSRADEPDFKTNLARLTAASWLGLGDQLNIPAGPALGLQKKIRVTRFRVDNEGYEEIVPANEESGDSGRTCQGNFELTGISLATVASPTKRVDDIHDLIISRVLADAKEVGLSADVEYTATRAPRSYDKYGPQMNREAGTIGNDDEIDWKARAKMLEFGASLAHGEFDRYRATMVQKVLDIFLEK</sequence>
<reference evidence="2 3" key="1">
    <citation type="journal article" date="2016" name="Sci. Rep.">
        <title>Peltaster fructicola genome reveals evolution from an invasive phytopathogen to an ectophytic parasite.</title>
        <authorList>
            <person name="Xu C."/>
            <person name="Chen H."/>
            <person name="Gleason M.L."/>
            <person name="Xu J.R."/>
            <person name="Liu H."/>
            <person name="Zhang R."/>
            <person name="Sun G."/>
        </authorList>
    </citation>
    <scope>NUCLEOTIDE SEQUENCE [LARGE SCALE GENOMIC DNA]</scope>
    <source>
        <strain evidence="2 3">LNHT1506</strain>
    </source>
</reference>
<organism evidence="2 3">
    <name type="scientific">Peltaster fructicola</name>
    <dbReference type="NCBI Taxonomy" id="286661"/>
    <lineage>
        <taxon>Eukaryota</taxon>
        <taxon>Fungi</taxon>
        <taxon>Dikarya</taxon>
        <taxon>Ascomycota</taxon>
        <taxon>Pezizomycotina</taxon>
        <taxon>Dothideomycetes</taxon>
        <taxon>Dothideomycetes incertae sedis</taxon>
        <taxon>Peltaster</taxon>
    </lineage>
</organism>
<dbReference type="PANTHER" id="PTHR42048:SF1">
    <property type="entry name" value="ARS-BINDING PROTEIN 2"/>
    <property type="match status" value="1"/>
</dbReference>
<dbReference type="OrthoDB" id="2104370at2759"/>
<dbReference type="GO" id="GO:0003688">
    <property type="term" value="F:DNA replication origin binding"/>
    <property type="evidence" value="ECO:0007669"/>
    <property type="project" value="TreeGrafter"/>
</dbReference>
<dbReference type="AlphaFoldDB" id="A0A6H0Y5C5"/>
<feature type="region of interest" description="Disordered" evidence="1">
    <location>
        <begin position="192"/>
        <end position="232"/>
    </location>
</feature>
<evidence type="ECO:0000313" key="2">
    <source>
        <dbReference type="EMBL" id="QIX02105.1"/>
    </source>
</evidence>
<evidence type="ECO:0000256" key="1">
    <source>
        <dbReference type="SAM" id="MobiDB-lite"/>
    </source>
</evidence>
<protein>
    <submittedName>
        <fullName evidence="2">Uncharacterized protein</fullName>
    </submittedName>
</protein>
<dbReference type="EMBL" id="CP051143">
    <property type="protein sequence ID" value="QIX02105.1"/>
    <property type="molecule type" value="Genomic_DNA"/>
</dbReference>
<proteinExistence type="predicted"/>
<feature type="region of interest" description="Disordered" evidence="1">
    <location>
        <begin position="265"/>
        <end position="351"/>
    </location>
</feature>